<evidence type="ECO:0000313" key="2">
    <source>
        <dbReference type="EMBL" id="CAD7592213.1"/>
    </source>
</evidence>
<protein>
    <submittedName>
        <fullName evidence="2">Uncharacterized protein</fullName>
    </submittedName>
</protein>
<accession>A0A7R9PLH1</accession>
<feature type="compositionally biased region" description="Pro residues" evidence="1">
    <location>
        <begin position="140"/>
        <end position="154"/>
    </location>
</feature>
<feature type="compositionally biased region" description="Pro residues" evidence="1">
    <location>
        <begin position="121"/>
        <end position="133"/>
    </location>
</feature>
<gene>
    <name evidence="2" type="ORF">TGEB3V08_LOCUS4843</name>
</gene>
<feature type="compositionally biased region" description="Low complexity" evidence="1">
    <location>
        <begin position="165"/>
        <end position="176"/>
    </location>
</feature>
<proteinExistence type="predicted"/>
<feature type="region of interest" description="Disordered" evidence="1">
    <location>
        <begin position="756"/>
        <end position="821"/>
    </location>
</feature>
<feature type="compositionally biased region" description="Basic and acidic residues" evidence="1">
    <location>
        <begin position="756"/>
        <end position="809"/>
    </location>
</feature>
<feature type="compositionally biased region" description="Polar residues" evidence="1">
    <location>
        <begin position="534"/>
        <end position="553"/>
    </location>
</feature>
<reference evidence="2" key="1">
    <citation type="submission" date="2020-11" db="EMBL/GenBank/DDBJ databases">
        <authorList>
            <person name="Tran Van P."/>
        </authorList>
    </citation>
    <scope>NUCLEOTIDE SEQUENCE</scope>
</reference>
<feature type="region of interest" description="Disordered" evidence="1">
    <location>
        <begin position="697"/>
        <end position="725"/>
    </location>
</feature>
<feature type="compositionally biased region" description="Pro residues" evidence="1">
    <location>
        <begin position="53"/>
        <end position="68"/>
    </location>
</feature>
<evidence type="ECO:0000256" key="1">
    <source>
        <dbReference type="SAM" id="MobiDB-lite"/>
    </source>
</evidence>
<feature type="region of interest" description="Disordered" evidence="1">
    <location>
        <begin position="52"/>
        <end position="176"/>
    </location>
</feature>
<organism evidence="2">
    <name type="scientific">Timema genevievae</name>
    <name type="common">Walking stick</name>
    <dbReference type="NCBI Taxonomy" id="629358"/>
    <lineage>
        <taxon>Eukaryota</taxon>
        <taxon>Metazoa</taxon>
        <taxon>Ecdysozoa</taxon>
        <taxon>Arthropoda</taxon>
        <taxon>Hexapoda</taxon>
        <taxon>Insecta</taxon>
        <taxon>Pterygota</taxon>
        <taxon>Neoptera</taxon>
        <taxon>Polyneoptera</taxon>
        <taxon>Phasmatodea</taxon>
        <taxon>Timematodea</taxon>
        <taxon>Timematoidea</taxon>
        <taxon>Timematidae</taxon>
        <taxon>Timema</taxon>
    </lineage>
</organism>
<name>A0A7R9PLH1_TIMGE</name>
<sequence length="993" mass="106260">MHACAVTPDLEGVGAATQQCHGVTPAKSSFEMVSRYGGRKPESTVHCFMPHCAHPPPQHHQQHPPPPLSQFRIISANTGRPEVSFHVAGPTYPSQQGGGAGPPGGPQLRGLHHPHHGGNPSLPPPHQQQPPPQSQHSGGPPGPGPAPTSTPPGPADMNKQGPPHMQGQQQIQQGQQMQINYAVPSQSRPAGAQGYFTGPRGPAPPRIPTHRAQVVNMPTNNVGQQMFSPHQSPSDVAVIPQVQMQQIPQIYANQVVPAQLHPSQSMVFSQGQLPVFPGQPRHQNHVGTGFYTQGSHHQILMTTQQPLYQNYPTHATQAGAQYYYAANPVNLARAGATPGPGVAGTGLAGATAQQVVPGVPQPPSIAQAGQIPLGMVATSGLNMAAMPGDGGTVANPVVGSNMGKQPRRRFALDIVDPKTGKNVLFDDNNGTTPPRSGDSSSRETPQLNTGPGGMDVAAEFAARVAKVASEKSSPPPPQAPYLESPLSLDSVAQIVTVNGPDANTNNLLPQDDISQPDSAFSKHKMVALEEPNAWKQSQSSNVGNISSASNKHQSETNLVKTNIKIESDNNSNVVNQVIHINVRDSMAVAEIAQQSPVIVNIEPVQVEAPLQPPTPVVSALTNNPAVDVIHHKAGLKEPFPALKPVTTSVGSPRRKRVDGAPTSSDKMGGPLTAAFVPSTPIQTVPVSVAPVVDARQREPSLPPANPTVSVVEAKPQKKSPSPTVLSEDAPVFIVLPQKEKKEEKPKEREKIAQIKELDKSLQNRGKEKTSQVKEQSRGREKSSQDKEKASQPHFRDREKSSPSHGHNKDTPPPTPTETVQGEILPPMPVVVKPLLSAPIVEHKQANGETTPEGSEDSNLCFLVNNYRELSANHVLAHQFGHPIACAHASMLESLVEALDIRHIWHCWLIDVAINSSSPQQKATQELTEVFLELERMKLDEERVVSRGLSSVLRLEEEEIIYGGGKIRLLSWCFSAGLLLLGQLVEWRYPRGAG</sequence>
<feature type="region of interest" description="Disordered" evidence="1">
    <location>
        <begin position="533"/>
        <end position="553"/>
    </location>
</feature>
<feature type="region of interest" description="Disordered" evidence="1">
    <location>
        <begin position="420"/>
        <end position="454"/>
    </location>
</feature>
<dbReference type="EMBL" id="OE840720">
    <property type="protein sequence ID" value="CAD7592213.1"/>
    <property type="molecule type" value="Genomic_DNA"/>
</dbReference>
<feature type="compositionally biased region" description="Polar residues" evidence="1">
    <location>
        <begin position="428"/>
        <end position="449"/>
    </location>
</feature>
<dbReference type="AlphaFoldDB" id="A0A7R9PLH1"/>
<feature type="region of interest" description="Disordered" evidence="1">
    <location>
        <begin position="641"/>
        <end position="670"/>
    </location>
</feature>